<dbReference type="SUPFAM" id="SSF109604">
    <property type="entry name" value="HD-domain/PDEase-like"/>
    <property type="match status" value="1"/>
</dbReference>
<keyword evidence="2" id="KW-1185">Reference proteome</keyword>
<dbReference type="Proteomes" id="UP001519306">
    <property type="component" value="Unassembled WGS sequence"/>
</dbReference>
<dbReference type="Gene3D" id="1.10.3210.10">
    <property type="entry name" value="Hypothetical protein af1432"/>
    <property type="match status" value="1"/>
</dbReference>
<reference evidence="1 2" key="1">
    <citation type="submission" date="2021-03" db="EMBL/GenBank/DDBJ databases">
        <title>Genomic Encyclopedia of Type Strains, Phase IV (KMG-IV): sequencing the most valuable type-strain genomes for metagenomic binning, comparative biology and taxonomic classification.</title>
        <authorList>
            <person name="Goeker M."/>
        </authorList>
    </citation>
    <scope>NUCLEOTIDE SEQUENCE [LARGE SCALE GENOMIC DNA]</scope>
    <source>
        <strain evidence="1 2">DSM 27563</strain>
    </source>
</reference>
<comment type="caution">
    <text evidence="1">The sequence shown here is derived from an EMBL/GenBank/DDBJ whole genome shotgun (WGS) entry which is preliminary data.</text>
</comment>
<name>A0ABS4KEW0_9FIRM</name>
<gene>
    <name evidence="1" type="ORF">J2Z71_001370</name>
</gene>
<sequence>MKPTREEALELLLEYNESEALIQHAKQVEAAMMHFASYFGEDVEKWGIVGLCHDLDYEKYPEEHCIKTKEILEENNWPEEYIRAIISHGWDSCVDVKPESLMEKTLYTIDELTGIINAACLLRPSKSVLDLKLKSLNKKFKDKKFAAGCDRDIILNGIDMLEIDKNIIFEETIKGLQERAEECGLKGNL</sequence>
<dbReference type="EMBL" id="JAGGLJ010000013">
    <property type="protein sequence ID" value="MBP2025821.1"/>
    <property type="molecule type" value="Genomic_DNA"/>
</dbReference>
<dbReference type="PANTHER" id="PTHR38659">
    <property type="entry name" value="METAL-DEPENDENT PHOSPHOHYDROLASE"/>
    <property type="match status" value="1"/>
</dbReference>
<accession>A0ABS4KEW0</accession>
<protein>
    <submittedName>
        <fullName evidence="1">Nucleotidyltransferase with HDIG domain</fullName>
    </submittedName>
</protein>
<dbReference type="RefSeq" id="WP_210061372.1">
    <property type="nucleotide sequence ID" value="NZ_JAGGLJ010000013.1"/>
</dbReference>
<dbReference type="PANTHER" id="PTHR38659:SF2">
    <property type="entry name" value="HDIG DOMAIN PROTEIN"/>
    <property type="match status" value="1"/>
</dbReference>
<proteinExistence type="predicted"/>
<organism evidence="1 2">
    <name type="scientific">Peptoniphilus stercorisuis</name>
    <dbReference type="NCBI Taxonomy" id="1436965"/>
    <lineage>
        <taxon>Bacteria</taxon>
        <taxon>Bacillati</taxon>
        <taxon>Bacillota</taxon>
        <taxon>Tissierellia</taxon>
        <taxon>Tissierellales</taxon>
        <taxon>Peptoniphilaceae</taxon>
        <taxon>Peptoniphilus</taxon>
    </lineage>
</organism>
<dbReference type="NCBIfam" id="TIGR00277">
    <property type="entry name" value="HDIG"/>
    <property type="match status" value="1"/>
</dbReference>
<evidence type="ECO:0000313" key="1">
    <source>
        <dbReference type="EMBL" id="MBP2025821.1"/>
    </source>
</evidence>
<evidence type="ECO:0000313" key="2">
    <source>
        <dbReference type="Proteomes" id="UP001519306"/>
    </source>
</evidence>
<dbReference type="InterPro" id="IPR006675">
    <property type="entry name" value="HDIG_dom"/>
</dbReference>